<proteinExistence type="predicted"/>
<reference evidence="2 3" key="1">
    <citation type="submission" date="2019-08" db="EMBL/GenBank/DDBJ databases">
        <authorList>
            <person name="Kuhnert P."/>
        </authorList>
    </citation>
    <scope>NUCLEOTIDE SEQUENCE [LARGE SCALE GENOMIC DNA]</scope>
    <source>
        <strain evidence="2 3">B36.5</strain>
    </source>
</reference>
<dbReference type="RefSeq" id="WP_148884399.1">
    <property type="nucleotide sequence ID" value="NZ_CP042817.1"/>
</dbReference>
<dbReference type="EMBL" id="CP042817">
    <property type="protein sequence ID" value="QEJ96759.1"/>
    <property type="molecule type" value="Genomic_DNA"/>
</dbReference>
<protein>
    <submittedName>
        <fullName evidence="2">Uncharacterized protein</fullName>
    </submittedName>
</protein>
<feature type="compositionally biased region" description="Polar residues" evidence="1">
    <location>
        <begin position="61"/>
        <end position="72"/>
    </location>
</feature>
<dbReference type="AlphaFoldDB" id="A0AAF1DBG2"/>
<gene>
    <name evidence="2" type="ORF">FUT82_01215</name>
</gene>
<feature type="region of interest" description="Disordered" evidence="1">
    <location>
        <begin position="1"/>
        <end position="20"/>
    </location>
</feature>
<name>A0AAF1DBG2_TREPH</name>
<evidence type="ECO:0000313" key="3">
    <source>
        <dbReference type="Proteomes" id="UP000323594"/>
    </source>
</evidence>
<organism evidence="2 3">
    <name type="scientific">Treponema phagedenis</name>
    <dbReference type="NCBI Taxonomy" id="162"/>
    <lineage>
        <taxon>Bacteria</taxon>
        <taxon>Pseudomonadati</taxon>
        <taxon>Spirochaetota</taxon>
        <taxon>Spirochaetia</taxon>
        <taxon>Spirochaetales</taxon>
        <taxon>Treponemataceae</taxon>
        <taxon>Treponema</taxon>
    </lineage>
</organism>
<accession>A0AAF1DBG2</accession>
<evidence type="ECO:0000313" key="2">
    <source>
        <dbReference type="EMBL" id="QEJ96759.1"/>
    </source>
</evidence>
<sequence>MKNTLQTAKHTTQTETVTGNSIAYRTEDGRLKAADAKENEDLVNLKSQTQAIQTSEERTQNKLPKQKMNSSPILKRSQKSLGGKPHPNTARLFACGYR</sequence>
<dbReference type="Proteomes" id="UP000323594">
    <property type="component" value="Chromosome"/>
</dbReference>
<feature type="region of interest" description="Disordered" evidence="1">
    <location>
        <begin position="46"/>
        <end position="98"/>
    </location>
</feature>
<evidence type="ECO:0000256" key="1">
    <source>
        <dbReference type="SAM" id="MobiDB-lite"/>
    </source>
</evidence>